<dbReference type="AlphaFoldDB" id="A0A6G8QD81"/>
<dbReference type="EMBL" id="CP045119">
    <property type="protein sequence ID" value="QIN84439.1"/>
    <property type="molecule type" value="Genomic_DNA"/>
</dbReference>
<reference evidence="1 2" key="1">
    <citation type="submission" date="2019-10" db="EMBL/GenBank/DDBJ databases">
        <title>Rubrobacter sp nov SCSIO 52090 isolated from a deep-sea sediment in the South China Sea.</title>
        <authorList>
            <person name="Chen R.W."/>
        </authorList>
    </citation>
    <scope>NUCLEOTIDE SEQUENCE [LARGE SCALE GENOMIC DNA]</scope>
    <source>
        <strain evidence="1 2">SCSIO 52909</strain>
    </source>
</reference>
<accession>A0A6G8QD81</accession>
<evidence type="ECO:0000313" key="1">
    <source>
        <dbReference type="EMBL" id="QIN84439.1"/>
    </source>
</evidence>
<proteinExistence type="predicted"/>
<gene>
    <name evidence="1" type="ORF">GBA63_18660</name>
</gene>
<protein>
    <recommendedName>
        <fullName evidence="3">PepSY domain-containing protein</fullName>
    </recommendedName>
</protein>
<organism evidence="1 2">
    <name type="scientific">Rubrobacter tropicus</name>
    <dbReference type="NCBI Taxonomy" id="2653851"/>
    <lineage>
        <taxon>Bacteria</taxon>
        <taxon>Bacillati</taxon>
        <taxon>Actinomycetota</taxon>
        <taxon>Rubrobacteria</taxon>
        <taxon>Rubrobacterales</taxon>
        <taxon>Rubrobacteraceae</taxon>
        <taxon>Rubrobacter</taxon>
    </lineage>
</organism>
<evidence type="ECO:0000313" key="2">
    <source>
        <dbReference type="Proteomes" id="UP000501452"/>
    </source>
</evidence>
<name>A0A6G8QD81_9ACTN</name>
<evidence type="ECO:0008006" key="3">
    <source>
        <dbReference type="Google" id="ProtNLM"/>
    </source>
</evidence>
<dbReference type="KEGG" id="rub:GBA63_18660"/>
<dbReference type="Proteomes" id="UP000501452">
    <property type="component" value="Chromosome"/>
</dbReference>
<sequence>MPRMATAHGTRRGRGLLLAGLGMMAAAVVLAILASAFAARGNPFSSASSVESLPEARETFERAVEGYGNADLEVGEVMEFSSNYYAEVRESGTGIYAMELLIDKRTGQVYPEPGPNMMWNTKYGMMSGGMGPMMGAGGNGTVNGPPQRIPGTPSDEMPVTPEQARKIAEDYLDRVSPGTEAEKPDTFYGYYTLHTERDGEVTGMLSVNGYSGEVWYHTWHGAFVGMEGEEATH</sequence>
<keyword evidence="2" id="KW-1185">Reference proteome</keyword>